<proteinExistence type="predicted"/>
<evidence type="ECO:0000313" key="3">
    <source>
        <dbReference type="Proteomes" id="UP001341840"/>
    </source>
</evidence>
<comment type="caution">
    <text evidence="2">The sequence shown here is derived from an EMBL/GenBank/DDBJ whole genome shotgun (WGS) entry which is preliminary data.</text>
</comment>
<name>A0ABU6V3N7_9FABA</name>
<evidence type="ECO:0000256" key="1">
    <source>
        <dbReference type="SAM" id="MobiDB-lite"/>
    </source>
</evidence>
<gene>
    <name evidence="2" type="ORF">PIB30_109978</name>
</gene>
<accession>A0ABU6V3N7</accession>
<feature type="non-terminal residue" evidence="2">
    <location>
        <position position="87"/>
    </location>
</feature>
<reference evidence="2 3" key="1">
    <citation type="journal article" date="2023" name="Plants (Basel)">
        <title>Bridging the Gap: Combining Genomics and Transcriptomics Approaches to Understand Stylosanthes scabra, an Orphan Legume from the Brazilian Caatinga.</title>
        <authorList>
            <person name="Ferreira-Neto J.R.C."/>
            <person name="da Silva M.D."/>
            <person name="Binneck E."/>
            <person name="de Melo N.F."/>
            <person name="da Silva R.H."/>
            <person name="de Melo A.L.T.M."/>
            <person name="Pandolfi V."/>
            <person name="Bustamante F.O."/>
            <person name="Brasileiro-Vidal A.C."/>
            <person name="Benko-Iseppon A.M."/>
        </authorList>
    </citation>
    <scope>NUCLEOTIDE SEQUENCE [LARGE SCALE GENOMIC DNA]</scope>
    <source>
        <tissue evidence="2">Leaves</tissue>
    </source>
</reference>
<sequence length="87" mass="10201">TEAEKKERWRRRRGSCVGAGEEERSDNGGRRRTTTPRAAISSQESANRRGCVVDFGSGSKNRKPKIHWRMFRRRPFINWKEAVRLEL</sequence>
<feature type="non-terminal residue" evidence="2">
    <location>
        <position position="1"/>
    </location>
</feature>
<feature type="region of interest" description="Disordered" evidence="1">
    <location>
        <begin position="1"/>
        <end position="62"/>
    </location>
</feature>
<dbReference type="Proteomes" id="UP001341840">
    <property type="component" value="Unassembled WGS sequence"/>
</dbReference>
<dbReference type="EMBL" id="JASCZI010126778">
    <property type="protein sequence ID" value="MED6166503.1"/>
    <property type="molecule type" value="Genomic_DNA"/>
</dbReference>
<evidence type="ECO:0000313" key="2">
    <source>
        <dbReference type="EMBL" id="MED6166503.1"/>
    </source>
</evidence>
<keyword evidence="3" id="KW-1185">Reference proteome</keyword>
<protein>
    <submittedName>
        <fullName evidence="2">Uncharacterized protein</fullName>
    </submittedName>
</protein>
<organism evidence="2 3">
    <name type="scientific">Stylosanthes scabra</name>
    <dbReference type="NCBI Taxonomy" id="79078"/>
    <lineage>
        <taxon>Eukaryota</taxon>
        <taxon>Viridiplantae</taxon>
        <taxon>Streptophyta</taxon>
        <taxon>Embryophyta</taxon>
        <taxon>Tracheophyta</taxon>
        <taxon>Spermatophyta</taxon>
        <taxon>Magnoliopsida</taxon>
        <taxon>eudicotyledons</taxon>
        <taxon>Gunneridae</taxon>
        <taxon>Pentapetalae</taxon>
        <taxon>rosids</taxon>
        <taxon>fabids</taxon>
        <taxon>Fabales</taxon>
        <taxon>Fabaceae</taxon>
        <taxon>Papilionoideae</taxon>
        <taxon>50 kb inversion clade</taxon>
        <taxon>dalbergioids sensu lato</taxon>
        <taxon>Dalbergieae</taxon>
        <taxon>Pterocarpus clade</taxon>
        <taxon>Stylosanthes</taxon>
    </lineage>
</organism>